<accession>A0ABT4TXM1</accession>
<evidence type="ECO:0008006" key="4">
    <source>
        <dbReference type="Google" id="ProtNLM"/>
    </source>
</evidence>
<reference evidence="2 3" key="1">
    <citation type="submission" date="2023-01" db="EMBL/GenBank/DDBJ databases">
        <title>Draft genome sequence of Nocardiopsis sp. RSe5-2 isolated from halophytes.</title>
        <authorList>
            <person name="Duangmal K."/>
            <person name="Chantavorakit T."/>
        </authorList>
    </citation>
    <scope>NUCLEOTIDE SEQUENCE [LARGE SCALE GENOMIC DNA]</scope>
    <source>
        <strain evidence="2 3">RSe5-2</strain>
    </source>
</reference>
<feature type="compositionally biased region" description="Basic and acidic residues" evidence="1">
    <location>
        <begin position="323"/>
        <end position="333"/>
    </location>
</feature>
<dbReference type="Proteomes" id="UP001527866">
    <property type="component" value="Unassembled WGS sequence"/>
</dbReference>
<evidence type="ECO:0000256" key="1">
    <source>
        <dbReference type="SAM" id="MobiDB-lite"/>
    </source>
</evidence>
<comment type="caution">
    <text evidence="2">The sequence shown here is derived from an EMBL/GenBank/DDBJ whole genome shotgun (WGS) entry which is preliminary data.</text>
</comment>
<proteinExistence type="predicted"/>
<feature type="region of interest" description="Disordered" evidence="1">
    <location>
        <begin position="314"/>
        <end position="333"/>
    </location>
</feature>
<sequence length="333" mass="36875">MGSGIYTHASTQPESLRTALRALALVLPPGAVVGGSAAAALHGADYRRDGDPVAVIAPRDAQVHPIRIRDLPVRVAHAELLGEDTTLVFGIPATAPLRTAFDLSRLKAPDRWEPSPGDLRENVAALNAMLSVGREGRRTRGAPFSPEEFRAYVARERFYRWRGVRRAAAAAEFAHPEVDSPEESRLLMDLVGAGLPVPELQYEIAIGTGGTRRARLDLCYAFDEGRTLVAIEYDGDVHKERRHEDVERWQLIRDQGVRLYIVTSKTRPTVLPSAIADVKTQLRLRGAVVSDHHPRHAARLQRETAERLRHIREAAGSASPPRRAAERRLPYTY</sequence>
<organism evidence="2 3">
    <name type="scientific">Nocardiopsis endophytica</name>
    <dbReference type="NCBI Taxonomy" id="3018445"/>
    <lineage>
        <taxon>Bacteria</taxon>
        <taxon>Bacillati</taxon>
        <taxon>Actinomycetota</taxon>
        <taxon>Actinomycetes</taxon>
        <taxon>Streptosporangiales</taxon>
        <taxon>Nocardiopsidaceae</taxon>
        <taxon>Nocardiopsis</taxon>
    </lineage>
</organism>
<dbReference type="EMBL" id="JAQFWQ010000004">
    <property type="protein sequence ID" value="MDA2809443.1"/>
    <property type="molecule type" value="Genomic_DNA"/>
</dbReference>
<evidence type="ECO:0000313" key="2">
    <source>
        <dbReference type="EMBL" id="MDA2809443.1"/>
    </source>
</evidence>
<evidence type="ECO:0000313" key="3">
    <source>
        <dbReference type="Proteomes" id="UP001527866"/>
    </source>
</evidence>
<keyword evidence="3" id="KW-1185">Reference proteome</keyword>
<name>A0ABT4TXM1_9ACTN</name>
<protein>
    <recommendedName>
        <fullName evidence="4">DUF559 domain-containing protein</fullName>
    </recommendedName>
</protein>
<dbReference type="RefSeq" id="WP_270683352.1">
    <property type="nucleotide sequence ID" value="NZ_JAQFWQ010000004.1"/>
</dbReference>
<gene>
    <name evidence="2" type="ORF">O4J56_02225</name>
</gene>